<proteinExistence type="predicted"/>
<evidence type="ECO:0000313" key="1">
    <source>
        <dbReference type="EMBL" id="CAD8366928.1"/>
    </source>
</evidence>
<accession>A0A7S0FLI2</accession>
<reference evidence="1" key="1">
    <citation type="submission" date="2021-01" db="EMBL/GenBank/DDBJ databases">
        <authorList>
            <person name="Corre E."/>
            <person name="Pelletier E."/>
            <person name="Niang G."/>
            <person name="Scheremetjew M."/>
            <person name="Finn R."/>
            <person name="Kale V."/>
            <person name="Holt S."/>
            <person name="Cochrane G."/>
            <person name="Meng A."/>
            <person name="Brown T."/>
            <person name="Cohen L."/>
        </authorList>
    </citation>
    <scope>NUCLEOTIDE SEQUENCE</scope>
    <source>
        <strain evidence="1">Pbaha01</strain>
    </source>
</reference>
<dbReference type="EMBL" id="HBEG01029721">
    <property type="protein sequence ID" value="CAD8366928.1"/>
    <property type="molecule type" value="Transcribed_RNA"/>
</dbReference>
<name>A0A7S0FLI2_9DINO</name>
<dbReference type="AlphaFoldDB" id="A0A7S0FLI2"/>
<organism evidence="1">
    <name type="scientific">Pyrodinium bahamense</name>
    <dbReference type="NCBI Taxonomy" id="73915"/>
    <lineage>
        <taxon>Eukaryota</taxon>
        <taxon>Sar</taxon>
        <taxon>Alveolata</taxon>
        <taxon>Dinophyceae</taxon>
        <taxon>Gonyaulacales</taxon>
        <taxon>Pyrocystaceae</taxon>
        <taxon>Pyrodinium</taxon>
    </lineage>
</organism>
<sequence length="114" mass="11820">MAVPISPGAAGPERDWDAYVQSALLQVAIAEGAVQELVSSARSFMSADAPEEAAGAVCAMLKQQQDALFEARGALMLDIDEAVGSAAVELADLPPRLNALEVTVASELDRLKAP</sequence>
<protein>
    <submittedName>
        <fullName evidence="1">Uncharacterized protein</fullName>
    </submittedName>
</protein>
<gene>
    <name evidence="1" type="ORF">PBAH0796_LOCUS18141</name>
</gene>